<evidence type="ECO:0000259" key="4">
    <source>
        <dbReference type="Pfam" id="PF14490"/>
    </source>
</evidence>
<name>A0A923NH37_WEICO</name>
<dbReference type="Gene3D" id="2.30.30.940">
    <property type="match status" value="1"/>
</dbReference>
<protein>
    <submittedName>
        <fullName evidence="7">AAA family ATPase</fullName>
    </submittedName>
</protein>
<dbReference type="Pfam" id="PF23139">
    <property type="entry name" value="OB_YrrC"/>
    <property type="match status" value="1"/>
</dbReference>
<dbReference type="Pfam" id="PF13604">
    <property type="entry name" value="AAA_30"/>
    <property type="match status" value="1"/>
</dbReference>
<feature type="domain" description="ATP-dependent RecD2 DNA helicase SH3" evidence="5">
    <location>
        <begin position="215"/>
        <end position="268"/>
    </location>
</feature>
<evidence type="ECO:0000259" key="3">
    <source>
        <dbReference type="Pfam" id="PF13538"/>
    </source>
</evidence>
<evidence type="ECO:0000256" key="1">
    <source>
        <dbReference type="ARBA" id="ARBA00022741"/>
    </source>
</evidence>
<dbReference type="Pfam" id="PF13538">
    <property type="entry name" value="UvrD_C_2"/>
    <property type="match status" value="1"/>
</dbReference>
<dbReference type="Pfam" id="PF14490">
    <property type="entry name" value="HHH_RecD2"/>
    <property type="match status" value="1"/>
</dbReference>
<dbReference type="InterPro" id="IPR029493">
    <property type="entry name" value="RecD2-like_HHH"/>
</dbReference>
<dbReference type="GO" id="GO:0005524">
    <property type="term" value="F:ATP binding"/>
    <property type="evidence" value="ECO:0007669"/>
    <property type="project" value="UniProtKB-KW"/>
</dbReference>
<feature type="domain" description="ATP-dependent RecD2 DNA helicase-like helix-hairpin-helix" evidence="4">
    <location>
        <begin position="594"/>
        <end position="661"/>
    </location>
</feature>
<dbReference type="InterPro" id="IPR041451">
    <property type="entry name" value="RecD2_SH13"/>
</dbReference>
<dbReference type="CDD" id="cd18809">
    <property type="entry name" value="SF1_C_RecD"/>
    <property type="match status" value="1"/>
</dbReference>
<evidence type="ECO:0000259" key="5">
    <source>
        <dbReference type="Pfam" id="PF18335"/>
    </source>
</evidence>
<organism evidence="7 8">
    <name type="scientific">Weissella confusa</name>
    <name type="common">Lactobacillus confusus</name>
    <dbReference type="NCBI Taxonomy" id="1583"/>
    <lineage>
        <taxon>Bacteria</taxon>
        <taxon>Bacillati</taxon>
        <taxon>Bacillota</taxon>
        <taxon>Bacilli</taxon>
        <taxon>Lactobacillales</taxon>
        <taxon>Lactobacillaceae</taxon>
        <taxon>Weissella</taxon>
    </lineage>
</organism>
<accession>A0A923NH37</accession>
<feature type="domain" description="UvrD-like helicase C-terminal" evidence="3">
    <location>
        <begin position="66"/>
        <end position="92"/>
    </location>
</feature>
<dbReference type="GO" id="GO:0009338">
    <property type="term" value="C:exodeoxyribonuclease V complex"/>
    <property type="evidence" value="ECO:0007669"/>
    <property type="project" value="TreeGrafter"/>
</dbReference>
<dbReference type="SUPFAM" id="SSF52540">
    <property type="entry name" value="P-loop containing nucleoside triphosphate hydrolases"/>
    <property type="match status" value="5"/>
</dbReference>
<dbReference type="InterPro" id="IPR050534">
    <property type="entry name" value="Coronavir_polyprotein_1ab"/>
</dbReference>
<dbReference type="PANTHER" id="PTHR43788:SF6">
    <property type="entry name" value="DNA HELICASE B"/>
    <property type="match status" value="1"/>
</dbReference>
<dbReference type="GO" id="GO:0017116">
    <property type="term" value="F:single-stranded DNA helicase activity"/>
    <property type="evidence" value="ECO:0007669"/>
    <property type="project" value="TreeGrafter"/>
</dbReference>
<proteinExistence type="predicted"/>
<dbReference type="PANTHER" id="PTHR43788">
    <property type="entry name" value="DNA2/NAM7 HELICASE FAMILY MEMBER"/>
    <property type="match status" value="1"/>
</dbReference>
<evidence type="ECO:0000313" key="8">
    <source>
        <dbReference type="Proteomes" id="UP000650485"/>
    </source>
</evidence>
<dbReference type="Gene3D" id="1.10.10.2220">
    <property type="match status" value="1"/>
</dbReference>
<dbReference type="InterPro" id="IPR027417">
    <property type="entry name" value="P-loop_NTPase"/>
</dbReference>
<keyword evidence="1" id="KW-0547">Nucleotide-binding</keyword>
<keyword evidence="2" id="KW-0067">ATP-binding</keyword>
<dbReference type="Proteomes" id="UP000650485">
    <property type="component" value="Unassembled WGS sequence"/>
</dbReference>
<reference evidence="7" key="1">
    <citation type="submission" date="2020-08" db="EMBL/GenBank/DDBJ databases">
        <title>Complete genome sequence of Weissella confusa strain FS54 provides insights into metabolic potential.</title>
        <authorList>
            <person name="Fhoula I."/>
            <person name="Najjari A."/>
            <person name="Lekired A."/>
            <person name="Bessrour-Aouam N."/>
            <person name="Jaballah S."/>
            <person name="Klibi N."/>
            <person name="Ouzari H.-I."/>
        </authorList>
    </citation>
    <scope>NUCLEOTIDE SEQUENCE</scope>
    <source>
        <strain evidence="7">FS54</strain>
    </source>
</reference>
<feature type="domain" description="ATP-dependent RecD2 DNA helicase OB-fold" evidence="6">
    <location>
        <begin position="731"/>
        <end position="775"/>
    </location>
</feature>
<dbReference type="Gene3D" id="3.40.50.300">
    <property type="entry name" value="P-loop containing nucleotide triphosphate hydrolases"/>
    <property type="match status" value="5"/>
</dbReference>
<dbReference type="Pfam" id="PF13245">
    <property type="entry name" value="AAA_19"/>
    <property type="match status" value="2"/>
</dbReference>
<dbReference type="EMBL" id="JACSZT010000009">
    <property type="protein sequence ID" value="MBC6499404.1"/>
    <property type="molecule type" value="Genomic_DNA"/>
</dbReference>
<dbReference type="InterPro" id="IPR055446">
    <property type="entry name" value="RecD2_N_OB"/>
</dbReference>
<sequence>MVRPAVNAINQKPVAVVPVDEENTTIDDTPVVDEIVQAVAEDDDDLLTIAKIMDESIDPNVGMAGMTPYRRMLQRNLLYTGLTRASESLVLIGDVSAYQRAAETEGVNRHTTLQERLQQAQDGQLPDVPDDDKSLYITAIMLAKDKSNEDNTDNITVAFDTGEVEYTRQNWNQLTLAYATTIHKAQGAEYKLVIMPLVNAFIAPMYRTPAGVHNLNAVAQEIFNPMTAKKREIHMKLGELEFNFRVGDKVMQTANDPEHNVFNGDIGIHRQGKGSTIIELASSVKSGVLPANFTERQSDRSFFPAQTNQVPRMVEQIATSWKERGNSVADMQILSGRLLVIDEMSMVDTQLFDLLLRAIPNGMQVILVGDKDQLPSVGPGRVFYDLLASGLLNYRELETMVATLKKLLQDEGMKWDEISESIRLAAPTGRAAKRLSESTGMPASTIHRLLGITGRENTDDIDIEERMVRLSKTKNSEYKRADVVKQLAEVEEENPFPYDDVQRDAMIAALMSNLFILTGGPGTGKTTIINGAGDTFMQVEALLQTTQQILERSQNARIDPALIKRALLTLTSDGIVIADGQNLYIKALFEAEREIAQTTVIYQKYQQQTLQILKTNPYQMVIDIEGVSFARIDRLAAQQGIDALDARRIQAGVISAINQATFERKATATKIVDYLGIEAIDKILESPDVLIETGISTKLQEVIVKQLQQSDGMERAIIALNDYGFGSAFHYDDTELTVTGSFGDIQIGASYEFKGRLTTHARYGVQFAAQNYQRQAASTTSGLVAYLSGDQFPGVQHNDWMKSYNYYQGVA</sequence>
<comment type="caution">
    <text evidence="7">The sequence shown here is derived from an EMBL/GenBank/DDBJ whole genome shotgun (WGS) entry which is preliminary data.</text>
</comment>
<gene>
    <name evidence="7" type="ORF">H7R52_13200</name>
</gene>
<dbReference type="InterPro" id="IPR027785">
    <property type="entry name" value="UvrD-like_helicase_C"/>
</dbReference>
<dbReference type="Pfam" id="PF18335">
    <property type="entry name" value="SH3_13"/>
    <property type="match status" value="1"/>
</dbReference>
<evidence type="ECO:0000313" key="7">
    <source>
        <dbReference type="EMBL" id="MBC6499404.1"/>
    </source>
</evidence>
<dbReference type="GO" id="GO:0006310">
    <property type="term" value="P:DNA recombination"/>
    <property type="evidence" value="ECO:0007669"/>
    <property type="project" value="TreeGrafter"/>
</dbReference>
<dbReference type="AlphaFoldDB" id="A0A923NH37"/>
<evidence type="ECO:0000256" key="2">
    <source>
        <dbReference type="ARBA" id="ARBA00022840"/>
    </source>
</evidence>
<evidence type="ECO:0000259" key="6">
    <source>
        <dbReference type="Pfam" id="PF23139"/>
    </source>
</evidence>